<protein>
    <recommendedName>
        <fullName evidence="2">MobA/VirD2-like nuclease domain-containing protein</fullName>
    </recommendedName>
</protein>
<dbReference type="InterPro" id="IPR005094">
    <property type="entry name" value="Endonuclease_MobA/VirD2"/>
</dbReference>
<evidence type="ECO:0000256" key="1">
    <source>
        <dbReference type="SAM" id="MobiDB-lite"/>
    </source>
</evidence>
<evidence type="ECO:0000313" key="4">
    <source>
        <dbReference type="Proteomes" id="UP001500888"/>
    </source>
</evidence>
<feature type="domain" description="MobA/VirD2-like nuclease" evidence="2">
    <location>
        <begin position="80"/>
        <end position="178"/>
    </location>
</feature>
<sequence length="503" mass="54062">MNNFISPARGRHPVGLVQYLFGPGSNREHTDQRIIAADPVLGCADGVRLDHLDEAEQIYALGRDMDSHRVLLQEYPACGWVWHCALSLPPEEAGRLSDEQWAHIARTAITRLRFDADTAAGRAPCRWLAVHHGLSTGGNDHVHLMVNLVAEDSTLASTWNDRRTMSRLCAEMENRYGLGRVEGRAGRGMPGYSKAEHQRLKAGLQLHRHRAARIVRACALVAASEAEFVRLARGSGLEVRARYSLDRTAVTGYSVAVVDEHQMVAWYGAGGRLAADLTLPRLREHWPCPTPATQAAALAQWCRPAVAAAGLQTPGPKAWTGAWVTAAERIEQIAVQLATPPHHDAATRSRTTRDTAAVAAALAVRMEPTAGPVTELADLLAKAAQIPPGRPRSDALAHKDMRSAVLVIRQAPQSAAWSVLLHAVTALAEVIAAWQRIGRPHLAAELAAVLPYVQAAHPLPGARMLAAHQRSTGAPGPTSAPGPAARPPAVGLTPPGRRPGPRR</sequence>
<dbReference type="Pfam" id="PF03432">
    <property type="entry name" value="Relaxase"/>
    <property type="match status" value="1"/>
</dbReference>
<gene>
    <name evidence="3" type="ORF">GCM10022226_61540</name>
</gene>
<name>A0ABP7J233_9ACTN</name>
<keyword evidence="4" id="KW-1185">Reference proteome</keyword>
<feature type="region of interest" description="Disordered" evidence="1">
    <location>
        <begin position="468"/>
        <end position="503"/>
    </location>
</feature>
<dbReference type="RefSeq" id="WP_344948092.1">
    <property type="nucleotide sequence ID" value="NZ_BAAAZR010000031.1"/>
</dbReference>
<comment type="caution">
    <text evidence="3">The sequence shown here is derived from an EMBL/GenBank/DDBJ whole genome shotgun (WGS) entry which is preliminary data.</text>
</comment>
<evidence type="ECO:0000259" key="2">
    <source>
        <dbReference type="Pfam" id="PF03432"/>
    </source>
</evidence>
<accession>A0ABP7J233</accession>
<dbReference type="Proteomes" id="UP001500888">
    <property type="component" value="Unassembled WGS sequence"/>
</dbReference>
<evidence type="ECO:0000313" key="3">
    <source>
        <dbReference type="EMBL" id="GAA3832068.1"/>
    </source>
</evidence>
<dbReference type="EMBL" id="BAAAZR010000031">
    <property type="protein sequence ID" value="GAA3832068.1"/>
    <property type="molecule type" value="Genomic_DNA"/>
</dbReference>
<organism evidence="3 4">
    <name type="scientific">Sphaerisporangium flaviroseum</name>
    <dbReference type="NCBI Taxonomy" id="509199"/>
    <lineage>
        <taxon>Bacteria</taxon>
        <taxon>Bacillati</taxon>
        <taxon>Actinomycetota</taxon>
        <taxon>Actinomycetes</taxon>
        <taxon>Streptosporangiales</taxon>
        <taxon>Streptosporangiaceae</taxon>
        <taxon>Sphaerisporangium</taxon>
    </lineage>
</organism>
<proteinExistence type="predicted"/>
<reference evidence="4" key="1">
    <citation type="journal article" date="2019" name="Int. J. Syst. Evol. Microbiol.">
        <title>The Global Catalogue of Microorganisms (GCM) 10K type strain sequencing project: providing services to taxonomists for standard genome sequencing and annotation.</title>
        <authorList>
            <consortium name="The Broad Institute Genomics Platform"/>
            <consortium name="The Broad Institute Genome Sequencing Center for Infectious Disease"/>
            <person name="Wu L."/>
            <person name="Ma J."/>
        </authorList>
    </citation>
    <scope>NUCLEOTIDE SEQUENCE [LARGE SCALE GENOMIC DNA]</scope>
    <source>
        <strain evidence="4">JCM 16908</strain>
    </source>
</reference>